<feature type="chain" id="PRO_5044666231" evidence="3">
    <location>
        <begin position="27"/>
        <end position="151"/>
    </location>
</feature>
<keyword evidence="1 3" id="KW-0732">Signal</keyword>
<protein>
    <submittedName>
        <fullName evidence="5 6">Uncharacterized protein LOC111123745</fullName>
    </submittedName>
</protein>
<dbReference type="KEGG" id="cvn:111123745"/>
<gene>
    <name evidence="5 6 7" type="primary">LOC111123745</name>
</gene>
<evidence type="ECO:0000256" key="2">
    <source>
        <dbReference type="ARBA" id="ARBA00023180"/>
    </source>
</evidence>
<evidence type="ECO:0000313" key="6">
    <source>
        <dbReference type="RefSeq" id="XP_022322022.1"/>
    </source>
</evidence>
<keyword evidence="4" id="KW-1185">Reference proteome</keyword>
<name>A0A8B8D1R1_CRAVI</name>
<evidence type="ECO:0000256" key="1">
    <source>
        <dbReference type="ARBA" id="ARBA00022729"/>
    </source>
</evidence>
<dbReference type="RefSeq" id="XP_022322013.1">
    <property type="nucleotide sequence ID" value="XM_022466305.1"/>
</dbReference>
<dbReference type="AlphaFoldDB" id="A0A8B8D1R1"/>
<keyword evidence="2" id="KW-0325">Glycoprotein</keyword>
<dbReference type="Pfam" id="PF17064">
    <property type="entry name" value="QVR"/>
    <property type="match status" value="1"/>
</dbReference>
<evidence type="ECO:0000313" key="5">
    <source>
        <dbReference type="RefSeq" id="XP_022322013.1"/>
    </source>
</evidence>
<dbReference type="RefSeq" id="XP_022322022.1">
    <property type="nucleotide sequence ID" value="XM_022466314.1"/>
</dbReference>
<dbReference type="Proteomes" id="UP000694844">
    <property type="component" value="Chromosome 1"/>
</dbReference>
<proteinExistence type="predicted"/>
<dbReference type="GeneID" id="111123745"/>
<reference evidence="4" key="1">
    <citation type="submission" date="2024-06" db="UniProtKB">
        <authorList>
            <consortium name="RefSeq"/>
        </authorList>
    </citation>
    <scope>NUCLEOTIDE SEQUENCE [LARGE SCALE GENOMIC DNA]</scope>
</reference>
<evidence type="ECO:0000313" key="4">
    <source>
        <dbReference type="Proteomes" id="UP000694844"/>
    </source>
</evidence>
<reference evidence="5 6" key="2">
    <citation type="submission" date="2025-04" db="UniProtKB">
        <authorList>
            <consortium name="RefSeq"/>
        </authorList>
    </citation>
    <scope>IDENTIFICATION</scope>
    <source>
        <tissue evidence="5 6">Whole sample</tissue>
    </source>
</reference>
<dbReference type="GO" id="GO:0032222">
    <property type="term" value="P:regulation of synaptic transmission, cholinergic"/>
    <property type="evidence" value="ECO:0007669"/>
    <property type="project" value="InterPro"/>
</dbReference>
<dbReference type="InterPro" id="IPR031424">
    <property type="entry name" value="QVR-like"/>
</dbReference>
<organism evidence="4 5">
    <name type="scientific">Crassostrea virginica</name>
    <name type="common">Eastern oyster</name>
    <dbReference type="NCBI Taxonomy" id="6565"/>
    <lineage>
        <taxon>Eukaryota</taxon>
        <taxon>Metazoa</taxon>
        <taxon>Spiralia</taxon>
        <taxon>Lophotrochozoa</taxon>
        <taxon>Mollusca</taxon>
        <taxon>Bivalvia</taxon>
        <taxon>Autobranchia</taxon>
        <taxon>Pteriomorphia</taxon>
        <taxon>Ostreida</taxon>
        <taxon>Ostreoidea</taxon>
        <taxon>Ostreidae</taxon>
        <taxon>Crassostrea</taxon>
    </lineage>
</organism>
<evidence type="ECO:0000256" key="3">
    <source>
        <dbReference type="SAM" id="SignalP"/>
    </source>
</evidence>
<evidence type="ECO:0000313" key="7">
    <source>
        <dbReference type="RefSeq" id="XP_022322030.1"/>
    </source>
</evidence>
<dbReference type="OrthoDB" id="6083863at2759"/>
<feature type="signal peptide" evidence="3">
    <location>
        <begin position="1"/>
        <end position="26"/>
    </location>
</feature>
<dbReference type="InterPro" id="IPR050975">
    <property type="entry name" value="Sleep_regulator"/>
</dbReference>
<sequence>MVNEMQTISTWTLCFLLCCHAKLAEALKCYHCNNLDNPACGVLFKPYQFVAQPCQGHSSRDFKCVLQREPPTGKDDWVGIIRSCYEMGSLSVNETNGCHVMKIAGLTTAAKLCFCDTDYCNHAMVTWSPASGLAVVTSLVVSVLYHFVHPY</sequence>
<accession>A0A8B8D1R1</accession>
<dbReference type="GO" id="GO:0030431">
    <property type="term" value="P:sleep"/>
    <property type="evidence" value="ECO:0007669"/>
    <property type="project" value="InterPro"/>
</dbReference>
<dbReference type="PANTHER" id="PTHR33562">
    <property type="entry name" value="ATILLA, ISOFORM B-RELATED-RELATED"/>
    <property type="match status" value="1"/>
</dbReference>
<dbReference type="RefSeq" id="XP_022322030.1">
    <property type="nucleotide sequence ID" value="XM_022466322.1"/>
</dbReference>